<evidence type="ECO:0000256" key="9">
    <source>
        <dbReference type="ARBA" id="ARBA00022777"/>
    </source>
</evidence>
<dbReference type="InterPro" id="IPR036097">
    <property type="entry name" value="HisK_dim/P_sf"/>
</dbReference>
<keyword evidence="7" id="KW-0808">Transferase</keyword>
<dbReference type="SMART" id="SM00304">
    <property type="entry name" value="HAMP"/>
    <property type="match status" value="1"/>
</dbReference>
<feature type="domain" description="HAMP" evidence="19">
    <location>
        <begin position="207"/>
        <end position="261"/>
    </location>
</feature>
<dbReference type="Gene3D" id="1.10.287.130">
    <property type="match status" value="1"/>
</dbReference>
<dbReference type="FunFam" id="3.30.565.10:FF:000010">
    <property type="entry name" value="Sensor histidine kinase RcsC"/>
    <property type="match status" value="1"/>
</dbReference>
<dbReference type="CDD" id="cd19411">
    <property type="entry name" value="MCP2201-like_sensor"/>
    <property type="match status" value="1"/>
</dbReference>
<reference evidence="21" key="2">
    <citation type="submission" date="2016-03" db="EMBL/GenBank/DDBJ databases">
        <authorList>
            <person name="Ploux O."/>
        </authorList>
    </citation>
    <scope>NUCLEOTIDE SEQUENCE [LARGE SCALE GENOMIC DNA]</scope>
    <source>
        <strain evidence="21">PP9</strain>
    </source>
</reference>
<evidence type="ECO:0000256" key="13">
    <source>
        <dbReference type="ARBA" id="ARBA00074306"/>
    </source>
</evidence>
<keyword evidence="11" id="KW-0902">Two-component regulatory system</keyword>
<dbReference type="SMART" id="SM00388">
    <property type="entry name" value="HisKA"/>
    <property type="match status" value="1"/>
</dbReference>
<dbReference type="SMART" id="SM00387">
    <property type="entry name" value="HATPase_c"/>
    <property type="match status" value="1"/>
</dbReference>
<evidence type="ECO:0000259" key="18">
    <source>
        <dbReference type="PROSITE" id="PS50110"/>
    </source>
</evidence>
<feature type="transmembrane region" description="Helical" evidence="16">
    <location>
        <begin position="6"/>
        <end position="26"/>
    </location>
</feature>
<dbReference type="AlphaFoldDB" id="A0A143HD83"/>
<dbReference type="PANTHER" id="PTHR45339:SF1">
    <property type="entry name" value="HYBRID SIGNAL TRANSDUCTION HISTIDINE KINASE J"/>
    <property type="match status" value="1"/>
</dbReference>
<comment type="catalytic activity">
    <reaction evidence="1">
        <text>ATP + protein L-histidine = ADP + protein N-phospho-L-histidine.</text>
        <dbReference type="EC" id="2.7.13.3"/>
    </reaction>
</comment>
<evidence type="ECO:0000256" key="8">
    <source>
        <dbReference type="ARBA" id="ARBA00022741"/>
    </source>
</evidence>
<reference evidence="20 21" key="1">
    <citation type="journal article" date="2016" name="Genome Announc.">
        <title>Whole-Genome Sequence of Rummeliibacillus stabekisii Strain PP9 Isolated from Antarctic Soil.</title>
        <authorList>
            <person name="da Mota F.F."/>
            <person name="Vollu R.E."/>
            <person name="Jurelevicius D."/>
            <person name="Seldin L."/>
        </authorList>
    </citation>
    <scope>NUCLEOTIDE SEQUENCE [LARGE SCALE GENOMIC DNA]</scope>
    <source>
        <strain evidence="20 21">PP9</strain>
    </source>
</reference>
<keyword evidence="8" id="KW-0547">Nucleotide-binding</keyword>
<comment type="subcellular location">
    <subcellularLocation>
        <location evidence="2">Cell membrane</location>
        <topology evidence="2">Multi-pass membrane protein</topology>
    </subcellularLocation>
</comment>
<dbReference type="SUPFAM" id="SSF55874">
    <property type="entry name" value="ATPase domain of HSP90 chaperone/DNA topoisomerase II/histidine kinase"/>
    <property type="match status" value="1"/>
</dbReference>
<evidence type="ECO:0000259" key="17">
    <source>
        <dbReference type="PROSITE" id="PS50109"/>
    </source>
</evidence>
<evidence type="ECO:0000313" key="20">
    <source>
        <dbReference type="EMBL" id="AMW99446.1"/>
    </source>
</evidence>
<evidence type="ECO:0000256" key="6">
    <source>
        <dbReference type="ARBA" id="ARBA00022553"/>
    </source>
</evidence>
<feature type="coiled-coil region" evidence="15">
    <location>
        <begin position="434"/>
        <end position="513"/>
    </location>
</feature>
<dbReference type="Gene3D" id="3.30.565.10">
    <property type="entry name" value="Histidine kinase-like ATPase, C-terminal domain"/>
    <property type="match status" value="1"/>
</dbReference>
<dbReference type="PRINTS" id="PR00344">
    <property type="entry name" value="BCTRLSENSOR"/>
</dbReference>
<dbReference type="InterPro" id="IPR005467">
    <property type="entry name" value="His_kinase_dom"/>
</dbReference>
<dbReference type="InterPro" id="IPR004358">
    <property type="entry name" value="Sig_transdc_His_kin-like_C"/>
</dbReference>
<dbReference type="Gene3D" id="3.30.450.40">
    <property type="match status" value="1"/>
</dbReference>
<dbReference type="KEGG" id="rst:ATY39_08265"/>
<keyword evidence="10" id="KW-0067">ATP-binding</keyword>
<evidence type="ECO:0000256" key="14">
    <source>
        <dbReference type="PROSITE-ProRule" id="PRU00169"/>
    </source>
</evidence>
<dbReference type="GO" id="GO:0005886">
    <property type="term" value="C:plasma membrane"/>
    <property type="evidence" value="ECO:0007669"/>
    <property type="project" value="UniProtKB-SubCell"/>
</dbReference>
<evidence type="ECO:0000256" key="16">
    <source>
        <dbReference type="SAM" id="Phobius"/>
    </source>
</evidence>
<dbReference type="SUPFAM" id="SSF90257">
    <property type="entry name" value="Myosin rod fragments"/>
    <property type="match status" value="1"/>
</dbReference>
<keyword evidence="5" id="KW-1003">Cell membrane</keyword>
<dbReference type="InterPro" id="IPR011006">
    <property type="entry name" value="CheY-like_superfamily"/>
</dbReference>
<dbReference type="Gene3D" id="3.40.50.2300">
    <property type="match status" value="1"/>
</dbReference>
<evidence type="ECO:0000256" key="4">
    <source>
        <dbReference type="ARBA" id="ARBA00012438"/>
    </source>
</evidence>
<evidence type="ECO:0000259" key="19">
    <source>
        <dbReference type="PROSITE" id="PS50885"/>
    </source>
</evidence>
<dbReference type="InterPro" id="IPR036890">
    <property type="entry name" value="HATPase_C_sf"/>
</dbReference>
<dbReference type="PROSITE" id="PS50885">
    <property type="entry name" value="HAMP"/>
    <property type="match status" value="1"/>
</dbReference>
<evidence type="ECO:0000256" key="10">
    <source>
        <dbReference type="ARBA" id="ARBA00022840"/>
    </source>
</evidence>
<dbReference type="Pfam" id="PF13185">
    <property type="entry name" value="GAF_2"/>
    <property type="match status" value="1"/>
</dbReference>
<dbReference type="InterPro" id="IPR029016">
    <property type="entry name" value="GAF-like_dom_sf"/>
</dbReference>
<dbReference type="InterPro" id="IPR003661">
    <property type="entry name" value="HisK_dim/P_dom"/>
</dbReference>
<organism evidence="20 21">
    <name type="scientific">Rummeliibacillus stabekisii</name>
    <dbReference type="NCBI Taxonomy" id="241244"/>
    <lineage>
        <taxon>Bacteria</taxon>
        <taxon>Bacillati</taxon>
        <taxon>Bacillota</taxon>
        <taxon>Bacilli</taxon>
        <taxon>Bacillales</taxon>
        <taxon>Caryophanaceae</taxon>
        <taxon>Rummeliibacillus</taxon>
    </lineage>
</organism>
<dbReference type="EMBL" id="CP014806">
    <property type="protein sequence ID" value="AMW99446.1"/>
    <property type="molecule type" value="Genomic_DNA"/>
</dbReference>
<name>A0A143HD83_9BACL</name>
<dbReference type="Pfam" id="PF00672">
    <property type="entry name" value="HAMP"/>
    <property type="match status" value="1"/>
</dbReference>
<dbReference type="InterPro" id="IPR001789">
    <property type="entry name" value="Sig_transdc_resp-reg_receiver"/>
</dbReference>
<dbReference type="CDD" id="cd16922">
    <property type="entry name" value="HATPase_EvgS-ArcB-TorS-like"/>
    <property type="match status" value="1"/>
</dbReference>
<dbReference type="Proteomes" id="UP000076021">
    <property type="component" value="Chromosome"/>
</dbReference>
<dbReference type="InterPro" id="IPR003018">
    <property type="entry name" value="GAF"/>
</dbReference>
<dbReference type="Pfam" id="PF00072">
    <property type="entry name" value="Response_reg"/>
    <property type="match status" value="1"/>
</dbReference>
<gene>
    <name evidence="20" type="ORF">ATY39_08265</name>
</gene>
<dbReference type="GO" id="GO:0005524">
    <property type="term" value="F:ATP binding"/>
    <property type="evidence" value="ECO:0007669"/>
    <property type="project" value="UniProtKB-KW"/>
</dbReference>
<evidence type="ECO:0000256" key="11">
    <source>
        <dbReference type="ARBA" id="ARBA00023012"/>
    </source>
</evidence>
<feature type="modified residue" description="4-aspartylphosphate" evidence="14">
    <location>
        <position position="859"/>
    </location>
</feature>
<dbReference type="OrthoDB" id="9809348at2"/>
<dbReference type="CDD" id="cd06225">
    <property type="entry name" value="HAMP"/>
    <property type="match status" value="1"/>
</dbReference>
<dbReference type="SMART" id="SM00065">
    <property type="entry name" value="GAF"/>
    <property type="match status" value="1"/>
</dbReference>
<feature type="transmembrane region" description="Helical" evidence="16">
    <location>
        <begin position="184"/>
        <end position="206"/>
    </location>
</feature>
<keyword evidence="21" id="KW-1185">Reference proteome</keyword>
<feature type="domain" description="Histidine kinase" evidence="17">
    <location>
        <begin position="520"/>
        <end position="754"/>
    </location>
</feature>
<dbReference type="InterPro" id="IPR003660">
    <property type="entry name" value="HAMP_dom"/>
</dbReference>
<dbReference type="Gene3D" id="6.10.340.10">
    <property type="match status" value="1"/>
</dbReference>
<proteinExistence type="inferred from homology"/>
<keyword evidence="16" id="KW-0812">Transmembrane</keyword>
<dbReference type="Pfam" id="PF12729">
    <property type="entry name" value="4HB_MCP_1"/>
    <property type="match status" value="1"/>
</dbReference>
<evidence type="ECO:0000256" key="2">
    <source>
        <dbReference type="ARBA" id="ARBA00004651"/>
    </source>
</evidence>
<dbReference type="Pfam" id="PF02518">
    <property type="entry name" value="HATPase_c"/>
    <property type="match status" value="1"/>
</dbReference>
<accession>A0A143HD83</accession>
<evidence type="ECO:0000256" key="15">
    <source>
        <dbReference type="SAM" id="Coils"/>
    </source>
</evidence>
<dbReference type="SMART" id="SM00448">
    <property type="entry name" value="REC"/>
    <property type="match status" value="1"/>
</dbReference>
<keyword evidence="6 14" id="KW-0597">Phosphoprotein</keyword>
<dbReference type="InterPro" id="IPR003594">
    <property type="entry name" value="HATPase_dom"/>
</dbReference>
<dbReference type="CDD" id="cd00082">
    <property type="entry name" value="HisKA"/>
    <property type="match status" value="1"/>
</dbReference>
<evidence type="ECO:0000256" key="7">
    <source>
        <dbReference type="ARBA" id="ARBA00022679"/>
    </source>
</evidence>
<keyword evidence="15" id="KW-0175">Coiled coil</keyword>
<evidence type="ECO:0000256" key="3">
    <source>
        <dbReference type="ARBA" id="ARBA00006402"/>
    </source>
</evidence>
<dbReference type="SUPFAM" id="SSF52172">
    <property type="entry name" value="CheY-like"/>
    <property type="match status" value="1"/>
</dbReference>
<feature type="domain" description="Response regulatory" evidence="18">
    <location>
        <begin position="809"/>
        <end position="926"/>
    </location>
</feature>
<evidence type="ECO:0000256" key="1">
    <source>
        <dbReference type="ARBA" id="ARBA00000085"/>
    </source>
</evidence>
<evidence type="ECO:0000313" key="21">
    <source>
        <dbReference type="Proteomes" id="UP000076021"/>
    </source>
</evidence>
<dbReference type="InterPro" id="IPR047347">
    <property type="entry name" value="YvaQ-like_sensor"/>
</dbReference>
<sequence length="933" mass="105509">MDYKKRQWIGFGLIIVFLLILLSTMISNLNSLRKNMTEIVDDRYEKVKIVLDMRQLFSQSDREILYAALNEGKNKAEKSVEILEKNQSAIMKDISQLSSVVNTADGKRLSQQLNDQYQSYTATETKIIQAVTNKDNNANLESLMNDQMAKRSEVTKTLNDFKTYQEKLMDTKVDESQKNYESTLFLSIIGSVIGIIFVSAILLWMLRKLSQDLSSIAGSIKDIDYHNLSSIPRININTKDEIGDIAHSFNAMAESLEQYNLNEKKYTQEMNDQNWIQTGLAEIGTMYQRIEDIQVLANRLLTKLAPMINASFGVFYLRKGDGKDTRFIKLADIAGDGENIGREAFRVGEGIIGQCVSEQKSQVITHIPDNYQLVTTGLGQVSPKSILIAPVIFEEQVVAVIEMASLETFTPVQEKFIQKVLETLGITINSVEGRMEIERLLKESQAQTEELQAQSEELQAQSEELQTQAEELRMINEQLSERTYEAEEKSHQLEETKKELEEQALELQRSSQYKSEFMANMSHELRTPLNSIIILSEMLQDPKDSSTAEEKREFAQIIGSSGQDLLTLINDILDLSKVEVGKLVVEFEEMNVSEIPDLLYQNFKHIAKNKGLSFEVKMEDNIPALFYTDHQRFQQIMKNLLSNAFKFTDDGSVDVHFKKADMERVYKHVQGANPTIDWIEINISDTGIGIPKDKQELIFEAFQQADGATIRRYGGTGLGLSISREFAKLLGGNIICESVEGQGSTFTLFLPNLPEGVNVMEESDVTDLIAASVEAERCQEQDITFDTLVSFSEEQQKEQANSNKLTGKKILIVDDDNRNIFALRKVLEAEGMNIITAQNGYECLDILHEENTIDAVLMDIMMPGMDGYETMQLIRQQEQYQELPIIALTAKAMKGDRAKCLKAGASDYVSKPLKVDQLLSVLRVWLTSTVVTR</sequence>
<dbReference type="SUPFAM" id="SSF55781">
    <property type="entry name" value="GAF domain-like"/>
    <property type="match status" value="1"/>
</dbReference>
<dbReference type="InterPro" id="IPR024478">
    <property type="entry name" value="HlyB_4HB_MCP"/>
</dbReference>
<comment type="similarity">
    <text evidence="3">In the N-terminal section; belongs to the phytochrome family.</text>
</comment>
<keyword evidence="9 20" id="KW-0418">Kinase</keyword>
<dbReference type="PANTHER" id="PTHR45339">
    <property type="entry name" value="HYBRID SIGNAL TRANSDUCTION HISTIDINE KINASE J"/>
    <property type="match status" value="1"/>
</dbReference>
<dbReference type="SUPFAM" id="SSF47384">
    <property type="entry name" value="Homodimeric domain of signal transducing histidine kinase"/>
    <property type="match status" value="1"/>
</dbReference>
<dbReference type="RefSeq" id="WP_066788398.1">
    <property type="nucleotide sequence ID" value="NZ_CP014806.1"/>
</dbReference>
<keyword evidence="16" id="KW-1133">Transmembrane helix</keyword>
<dbReference type="PROSITE" id="PS50110">
    <property type="entry name" value="RESPONSE_REGULATORY"/>
    <property type="match status" value="1"/>
</dbReference>
<protein>
    <recommendedName>
        <fullName evidence="13">Circadian input-output histidine kinase CikA</fullName>
        <ecNumber evidence="4">2.7.13.3</ecNumber>
    </recommendedName>
</protein>
<dbReference type="CDD" id="cd17546">
    <property type="entry name" value="REC_hyHK_CKI1_RcsC-like"/>
    <property type="match status" value="1"/>
</dbReference>
<evidence type="ECO:0000256" key="12">
    <source>
        <dbReference type="ARBA" id="ARBA00023136"/>
    </source>
</evidence>
<dbReference type="PROSITE" id="PS50109">
    <property type="entry name" value="HIS_KIN"/>
    <property type="match status" value="1"/>
</dbReference>
<dbReference type="EC" id="2.7.13.3" evidence="4"/>
<dbReference type="Pfam" id="PF00512">
    <property type="entry name" value="HisKA"/>
    <property type="match status" value="1"/>
</dbReference>
<keyword evidence="12 16" id="KW-0472">Membrane</keyword>
<dbReference type="STRING" id="241244.ATY39_08265"/>
<evidence type="ECO:0000256" key="5">
    <source>
        <dbReference type="ARBA" id="ARBA00022475"/>
    </source>
</evidence>
<dbReference type="GO" id="GO:0000155">
    <property type="term" value="F:phosphorelay sensor kinase activity"/>
    <property type="evidence" value="ECO:0007669"/>
    <property type="project" value="InterPro"/>
</dbReference>